<evidence type="ECO:0000313" key="4">
    <source>
        <dbReference type="Proteomes" id="UP000198290"/>
    </source>
</evidence>
<accession>A0A3G9GEL0</accession>
<keyword evidence="2" id="KW-0812">Transmembrane</keyword>
<dbReference type="Proteomes" id="UP000198290">
    <property type="component" value="Chromosome"/>
</dbReference>
<keyword evidence="2" id="KW-1133">Transmembrane helix</keyword>
<feature type="transmembrane region" description="Helical" evidence="2">
    <location>
        <begin position="253"/>
        <end position="272"/>
    </location>
</feature>
<sequence>MNTPANTNKPEPQPEAELRAPENENTLATMAMPLGETVLTLSASGAPIYGILHRSRAMTSQSDFFRLQFRGFARIEGSQWQHYANDDARFHTTYNCAWVRVDHPSRSVTFGPKNGVNCTEAFAGKGLDTFLFAQTISWVKGIYPDYAINPGLIAITGNASEEEKLRRNAFYASQGFQFDWQDAAQRTGLYFKDKISRLLGVWDKEHIQEVGGEAMLQSLAMQDESRAALEEKVARLESAHSSMKSALQKERNTSQILMGVLIIGVMLALWAVI</sequence>
<reference evidence="3 4" key="2">
    <citation type="journal article" date="2017" name="Genome Announc.">
        <title>Draft genome sequence of Aquitalea magnusonii strain H3, a plant growth-promoting bacterium of duckweed Lemna minor.</title>
        <authorList>
            <person name="Ishizawa H."/>
            <person name="Kuroda M."/>
            <person name="Ike M."/>
        </authorList>
    </citation>
    <scope>NUCLEOTIDE SEQUENCE [LARGE SCALE GENOMIC DNA]</scope>
    <source>
        <strain evidence="3 4">H3</strain>
    </source>
</reference>
<dbReference type="EMBL" id="AP018823">
    <property type="protein sequence ID" value="BBF86310.1"/>
    <property type="molecule type" value="Genomic_DNA"/>
</dbReference>
<gene>
    <name evidence="3" type="ORF">DLM_2709</name>
</gene>
<name>A0A3G9GEL0_9NEIS</name>
<dbReference type="AlphaFoldDB" id="A0A3G9GEL0"/>
<organism evidence="3 4">
    <name type="scientific">Aquitalea magnusonii</name>
    <dbReference type="NCBI Taxonomy" id="332411"/>
    <lineage>
        <taxon>Bacteria</taxon>
        <taxon>Pseudomonadati</taxon>
        <taxon>Pseudomonadota</taxon>
        <taxon>Betaproteobacteria</taxon>
        <taxon>Neisseriales</taxon>
        <taxon>Chromobacteriaceae</taxon>
        <taxon>Aquitalea</taxon>
    </lineage>
</organism>
<feature type="coiled-coil region" evidence="1">
    <location>
        <begin position="219"/>
        <end position="246"/>
    </location>
</feature>
<evidence type="ECO:0000256" key="1">
    <source>
        <dbReference type="SAM" id="Coils"/>
    </source>
</evidence>
<reference evidence="4" key="3">
    <citation type="journal article" date="2017" name="Plant Physiol. Biochem.">
        <title>Differential oxidative and antioxidative response of duckweed Lemna minor toward plant growth promoting/inhibiting bacteria.</title>
        <authorList>
            <person name="Ishizawa H."/>
            <person name="Kuroda M."/>
            <person name="Morikawa M."/>
            <person name="Ike M."/>
        </authorList>
    </citation>
    <scope>NUCLEOTIDE SEQUENCE [LARGE SCALE GENOMIC DNA]</scope>
    <source>
        <strain evidence="4">H3</strain>
    </source>
</reference>
<dbReference type="KEGG" id="amah:DLM_2709"/>
<keyword evidence="2" id="KW-0472">Membrane</keyword>
<evidence type="ECO:0000256" key="2">
    <source>
        <dbReference type="SAM" id="Phobius"/>
    </source>
</evidence>
<proteinExistence type="predicted"/>
<dbReference type="OrthoDB" id="6858622at2"/>
<dbReference type="RefSeq" id="WP_089084537.1">
    <property type="nucleotide sequence ID" value="NZ_AP018823.1"/>
</dbReference>
<keyword evidence="4" id="KW-1185">Reference proteome</keyword>
<reference evidence="4" key="1">
    <citation type="journal article" date="2017" name="Biotechnol. Biofuels">
        <title>Evaluation of environmental bacterial communities as a factor affecting the growth of duckweed Lemna minor.</title>
        <authorList>
            <person name="Ishizawa H."/>
            <person name="Kuroda M."/>
            <person name="Morikawa M."/>
            <person name="Ike M."/>
        </authorList>
    </citation>
    <scope>NUCLEOTIDE SEQUENCE [LARGE SCALE GENOMIC DNA]</scope>
    <source>
        <strain evidence="4">H3</strain>
    </source>
</reference>
<evidence type="ECO:0000313" key="3">
    <source>
        <dbReference type="EMBL" id="BBF86310.1"/>
    </source>
</evidence>
<keyword evidence="1" id="KW-0175">Coiled coil</keyword>
<protein>
    <submittedName>
        <fullName evidence="3">Uncharacterized protein</fullName>
    </submittedName>
</protein>